<organism evidence="2 3">
    <name type="scientific">Mycteria americana</name>
    <name type="common">Wood stork</name>
    <dbReference type="NCBI Taxonomy" id="33587"/>
    <lineage>
        <taxon>Eukaryota</taxon>
        <taxon>Metazoa</taxon>
        <taxon>Chordata</taxon>
        <taxon>Craniata</taxon>
        <taxon>Vertebrata</taxon>
        <taxon>Euteleostomi</taxon>
        <taxon>Archelosauria</taxon>
        <taxon>Archosauria</taxon>
        <taxon>Dinosauria</taxon>
        <taxon>Saurischia</taxon>
        <taxon>Theropoda</taxon>
        <taxon>Coelurosauria</taxon>
        <taxon>Aves</taxon>
        <taxon>Neognathae</taxon>
        <taxon>Neoaves</taxon>
        <taxon>Aequornithes</taxon>
        <taxon>Ciconiiformes</taxon>
        <taxon>Ciconiidae</taxon>
        <taxon>Mycteria</taxon>
    </lineage>
</organism>
<sequence>MDVLEQEEGLRELGLLSLEKRRLRGHLITMYKYLMGGRKDGARLFPGGCRLAQVAQKGCRVSIPGDTQTPTGHGFGPAPADPASAGELEALETSKKHPTPFQLVALAYASRKKTIYQPNRNYVHVMTRVMRKGMGFWRGDVAWLQDYSHLQDYHITLRFAERLHRLAVPCA</sequence>
<name>A0AAN7NCN7_MYCAM</name>
<protein>
    <submittedName>
        <fullName evidence="2">Uncharacterized protein</fullName>
    </submittedName>
</protein>
<dbReference type="EMBL" id="JAUNZN010000004">
    <property type="protein sequence ID" value="KAK4822249.1"/>
    <property type="molecule type" value="Genomic_DNA"/>
</dbReference>
<accession>A0AAN7NCN7</accession>
<gene>
    <name evidence="2" type="ORF">QYF61_011921</name>
</gene>
<keyword evidence="3" id="KW-1185">Reference proteome</keyword>
<evidence type="ECO:0000313" key="3">
    <source>
        <dbReference type="Proteomes" id="UP001333110"/>
    </source>
</evidence>
<comment type="caution">
    <text evidence="2">The sequence shown here is derived from an EMBL/GenBank/DDBJ whole genome shotgun (WGS) entry which is preliminary data.</text>
</comment>
<dbReference type="Proteomes" id="UP001333110">
    <property type="component" value="Unassembled WGS sequence"/>
</dbReference>
<feature type="region of interest" description="Disordered" evidence="1">
    <location>
        <begin position="62"/>
        <end position="84"/>
    </location>
</feature>
<reference evidence="2 3" key="1">
    <citation type="journal article" date="2023" name="J. Hered.">
        <title>Chromosome-level genome of the wood stork (Mycteria americana) provides insight into avian chromosome evolution.</title>
        <authorList>
            <person name="Flamio R. Jr."/>
            <person name="Ramstad K.M."/>
        </authorList>
    </citation>
    <scope>NUCLEOTIDE SEQUENCE [LARGE SCALE GENOMIC DNA]</scope>
    <source>
        <strain evidence="2">JAX WOST 10</strain>
    </source>
</reference>
<evidence type="ECO:0000313" key="2">
    <source>
        <dbReference type="EMBL" id="KAK4822249.1"/>
    </source>
</evidence>
<evidence type="ECO:0000256" key="1">
    <source>
        <dbReference type="SAM" id="MobiDB-lite"/>
    </source>
</evidence>
<proteinExistence type="predicted"/>
<dbReference type="AlphaFoldDB" id="A0AAN7NCN7"/>